<dbReference type="Proteomes" id="UP000634229">
    <property type="component" value="Unassembled WGS sequence"/>
</dbReference>
<sequence length="195" mass="21117">MKAADLLWTPPPSGGVEALPVGKWWDAVRVSPPVGERGLELLSDDTGAVIQDSYGTLYWLIAIGSAAGWHLRGTRVLCELADEVTYLGVPPVDWTEPSHKGNTHWRVPLGPGRYLTDTRLLREALAAADHIEHGPRVEGRQLCVRCQLPTDEPVLVGAEGGSIGGAVYACARHAPEYRRHDPLVLLDALRRGPGV</sequence>
<protein>
    <submittedName>
        <fullName evidence="1">Uncharacterized protein</fullName>
    </submittedName>
</protein>
<organism evidence="1 2">
    <name type="scientific">Streptomyces coffeae</name>
    <dbReference type="NCBI Taxonomy" id="621382"/>
    <lineage>
        <taxon>Bacteria</taxon>
        <taxon>Bacillati</taxon>
        <taxon>Actinomycetota</taxon>
        <taxon>Actinomycetes</taxon>
        <taxon>Kitasatosporales</taxon>
        <taxon>Streptomycetaceae</taxon>
        <taxon>Streptomyces</taxon>
    </lineage>
</organism>
<gene>
    <name evidence="1" type="ORF">JK363_08935</name>
</gene>
<name>A0ABS1N9M6_9ACTN</name>
<accession>A0ABS1N9M6</accession>
<dbReference type="EMBL" id="JAERRF010000004">
    <property type="protein sequence ID" value="MBL1096785.1"/>
    <property type="molecule type" value="Genomic_DNA"/>
</dbReference>
<evidence type="ECO:0000313" key="1">
    <source>
        <dbReference type="EMBL" id="MBL1096785.1"/>
    </source>
</evidence>
<dbReference type="RefSeq" id="WP_201873543.1">
    <property type="nucleotide sequence ID" value="NZ_JAERRF010000004.1"/>
</dbReference>
<reference evidence="1 2" key="1">
    <citation type="submission" date="2021-01" db="EMBL/GenBank/DDBJ databases">
        <title>WGS of actinomycetes isolated from Thailand.</title>
        <authorList>
            <person name="Thawai C."/>
        </authorList>
    </citation>
    <scope>NUCLEOTIDE SEQUENCE [LARGE SCALE GENOMIC DNA]</scope>
    <source>
        <strain evidence="1 2">CA1R205</strain>
    </source>
</reference>
<comment type="caution">
    <text evidence="1">The sequence shown here is derived from an EMBL/GenBank/DDBJ whole genome shotgun (WGS) entry which is preliminary data.</text>
</comment>
<evidence type="ECO:0000313" key="2">
    <source>
        <dbReference type="Proteomes" id="UP000634229"/>
    </source>
</evidence>
<keyword evidence="2" id="KW-1185">Reference proteome</keyword>
<proteinExistence type="predicted"/>